<evidence type="ECO:0000256" key="2">
    <source>
        <dbReference type="SAM" id="MobiDB-lite"/>
    </source>
</evidence>
<dbReference type="EMBL" id="JBBBZM010000181">
    <property type="protein sequence ID" value="KAL0632214.1"/>
    <property type="molecule type" value="Genomic_DNA"/>
</dbReference>
<keyword evidence="1" id="KW-0175">Coiled coil</keyword>
<evidence type="ECO:0000313" key="4">
    <source>
        <dbReference type="Proteomes" id="UP001447188"/>
    </source>
</evidence>
<feature type="compositionally biased region" description="Basic and acidic residues" evidence="2">
    <location>
        <begin position="79"/>
        <end position="99"/>
    </location>
</feature>
<feature type="region of interest" description="Disordered" evidence="2">
    <location>
        <begin position="65"/>
        <end position="106"/>
    </location>
</feature>
<evidence type="ECO:0000313" key="3">
    <source>
        <dbReference type="EMBL" id="KAL0632214.1"/>
    </source>
</evidence>
<feature type="compositionally biased region" description="Basic and acidic residues" evidence="2">
    <location>
        <begin position="237"/>
        <end position="255"/>
    </location>
</feature>
<feature type="compositionally biased region" description="Pro residues" evidence="2">
    <location>
        <begin position="67"/>
        <end position="76"/>
    </location>
</feature>
<reference evidence="3 4" key="1">
    <citation type="submission" date="2024-02" db="EMBL/GenBank/DDBJ databases">
        <title>Discinaceae phylogenomics.</title>
        <authorList>
            <person name="Dirks A.C."/>
            <person name="James T.Y."/>
        </authorList>
    </citation>
    <scope>NUCLEOTIDE SEQUENCE [LARGE SCALE GENOMIC DNA]</scope>
    <source>
        <strain evidence="3 4">ACD0624</strain>
    </source>
</reference>
<evidence type="ECO:0000256" key="1">
    <source>
        <dbReference type="SAM" id="Coils"/>
    </source>
</evidence>
<name>A0ABR3G8D9_9PEZI</name>
<keyword evidence="4" id="KW-1185">Reference proteome</keyword>
<comment type="caution">
    <text evidence="3">The sequence shown here is derived from an EMBL/GenBank/DDBJ whole genome shotgun (WGS) entry which is preliminary data.</text>
</comment>
<dbReference type="Proteomes" id="UP001447188">
    <property type="component" value="Unassembled WGS sequence"/>
</dbReference>
<proteinExistence type="predicted"/>
<feature type="region of interest" description="Disordered" evidence="2">
    <location>
        <begin position="218"/>
        <end position="255"/>
    </location>
</feature>
<gene>
    <name evidence="3" type="ORF">Q9L58_008924</name>
</gene>
<protein>
    <submittedName>
        <fullName evidence="3">Uncharacterized protein</fullName>
    </submittedName>
</protein>
<feature type="coiled-coil region" evidence="1">
    <location>
        <begin position="29"/>
        <end position="56"/>
    </location>
</feature>
<accession>A0ABR3G8D9</accession>
<sequence length="255" mass="29526">MSTNWRSSTPEAMRAHPLMAAEINWHRETRKLEREIKGLQSEVGLMEKRYHGLQQEVSDMVMRLKAQPPPPVPQQGPPTHEEEGSEGGRRCKKDEDENTKSLPPNTTIYDITEEDLLNLVDEAKAHVRMVVRARAERWEQARMKMMDIERDHSWARREHEIWEDGWREPVEEDMWGLLPAEEHMVAFFRGRNMGEADKRCWLISEGVAGMKRGLVGVKGGTPKRSSAQSVRGLVGTRDGEYSRKTDKVPRRERYS</sequence>
<organism evidence="3 4">
    <name type="scientific">Discina gigas</name>
    <dbReference type="NCBI Taxonomy" id="1032678"/>
    <lineage>
        <taxon>Eukaryota</taxon>
        <taxon>Fungi</taxon>
        <taxon>Dikarya</taxon>
        <taxon>Ascomycota</taxon>
        <taxon>Pezizomycotina</taxon>
        <taxon>Pezizomycetes</taxon>
        <taxon>Pezizales</taxon>
        <taxon>Discinaceae</taxon>
        <taxon>Discina</taxon>
    </lineage>
</organism>